<dbReference type="HAMAP" id="MF_00074">
    <property type="entry name" value="16SrRNA_methyltr_G"/>
    <property type="match status" value="1"/>
</dbReference>
<dbReference type="NCBIfam" id="TIGR00138">
    <property type="entry name" value="rsmG_gidB"/>
    <property type="match status" value="1"/>
</dbReference>
<comment type="function">
    <text evidence="6">Specifically methylates the N7 position of guanine in position 527 of 16S rRNA.</text>
</comment>
<dbReference type="InterPro" id="IPR029063">
    <property type="entry name" value="SAM-dependent_MTases_sf"/>
</dbReference>
<comment type="caution">
    <text evidence="6">Lacks conserved residue(s) required for the propagation of feature annotation.</text>
</comment>
<dbReference type="Proteomes" id="UP001320119">
    <property type="component" value="Chromosome"/>
</dbReference>
<sequence length="223" mass="24589">MEWQESLAGEHSLLLNGLSDIGLSITDTQKNLLMRYLAMFIKWNKAYNLSAIRDPKAMVTLHLLDSLVVAPHFKGENVLDVGTGGGLPGIPLAILFPETQFTLLDSAGKKIRFLFQVVNELGLKNVTVQNLRVEKFAPVDKFDVIISRAFASITDFVSCSGHLLADNGAFWAMKGQNPVDELSQIEKHYIVAGFQPLTVPGLDAERCLIQLQPRTNPSTDTQP</sequence>
<dbReference type="SUPFAM" id="SSF53335">
    <property type="entry name" value="S-adenosyl-L-methionine-dependent methyltransferases"/>
    <property type="match status" value="1"/>
</dbReference>
<keyword evidence="3 6" id="KW-0489">Methyltransferase</keyword>
<accession>A0AAN1WLY6</accession>
<evidence type="ECO:0000256" key="6">
    <source>
        <dbReference type="HAMAP-Rule" id="MF_00074"/>
    </source>
</evidence>
<dbReference type="AlphaFoldDB" id="A0AAN1WLY6"/>
<evidence type="ECO:0000256" key="4">
    <source>
        <dbReference type="ARBA" id="ARBA00022679"/>
    </source>
</evidence>
<dbReference type="EMBL" id="AP023086">
    <property type="protein sequence ID" value="BCD99927.1"/>
    <property type="molecule type" value="Genomic_DNA"/>
</dbReference>
<organism evidence="7 8">
    <name type="scientific">Marinagarivorans cellulosilyticus</name>
    <dbReference type="NCBI Taxonomy" id="2721545"/>
    <lineage>
        <taxon>Bacteria</taxon>
        <taxon>Pseudomonadati</taxon>
        <taxon>Pseudomonadota</taxon>
        <taxon>Gammaproteobacteria</taxon>
        <taxon>Cellvibrionales</taxon>
        <taxon>Cellvibrionaceae</taxon>
        <taxon>Marinagarivorans</taxon>
    </lineage>
</organism>
<keyword evidence="1 6" id="KW-0963">Cytoplasm</keyword>
<dbReference type="PANTHER" id="PTHR31760:SF0">
    <property type="entry name" value="S-ADENOSYL-L-METHIONINE-DEPENDENT METHYLTRANSFERASES SUPERFAMILY PROTEIN"/>
    <property type="match status" value="1"/>
</dbReference>
<comment type="catalytic activity">
    <reaction evidence="6">
        <text>guanosine(527) in 16S rRNA + S-adenosyl-L-methionine = N(7)-methylguanosine(527) in 16S rRNA + S-adenosyl-L-homocysteine</text>
        <dbReference type="Rhea" id="RHEA:42732"/>
        <dbReference type="Rhea" id="RHEA-COMP:10209"/>
        <dbReference type="Rhea" id="RHEA-COMP:10210"/>
        <dbReference type="ChEBI" id="CHEBI:57856"/>
        <dbReference type="ChEBI" id="CHEBI:59789"/>
        <dbReference type="ChEBI" id="CHEBI:74269"/>
        <dbReference type="ChEBI" id="CHEBI:74480"/>
        <dbReference type="EC" id="2.1.1.170"/>
    </reaction>
</comment>
<dbReference type="EC" id="2.1.1.170" evidence="6"/>
<feature type="binding site" evidence="6">
    <location>
        <position position="87"/>
    </location>
    <ligand>
        <name>S-adenosyl-L-methionine</name>
        <dbReference type="ChEBI" id="CHEBI:59789"/>
    </ligand>
</feature>
<evidence type="ECO:0000256" key="3">
    <source>
        <dbReference type="ARBA" id="ARBA00022603"/>
    </source>
</evidence>
<evidence type="ECO:0000256" key="1">
    <source>
        <dbReference type="ARBA" id="ARBA00022490"/>
    </source>
</evidence>
<keyword evidence="8" id="KW-1185">Reference proteome</keyword>
<feature type="binding site" evidence="6">
    <location>
        <position position="82"/>
    </location>
    <ligand>
        <name>S-adenosyl-L-methionine</name>
        <dbReference type="ChEBI" id="CHEBI:59789"/>
    </ligand>
</feature>
<evidence type="ECO:0000313" key="8">
    <source>
        <dbReference type="Proteomes" id="UP001320119"/>
    </source>
</evidence>
<dbReference type="PANTHER" id="PTHR31760">
    <property type="entry name" value="S-ADENOSYL-L-METHIONINE-DEPENDENT METHYLTRANSFERASES SUPERFAMILY PROTEIN"/>
    <property type="match status" value="1"/>
</dbReference>
<gene>
    <name evidence="6" type="primary">rsmG</name>
    <name evidence="7" type="ORF">MARGE09_P4129</name>
</gene>
<evidence type="ECO:0000256" key="5">
    <source>
        <dbReference type="ARBA" id="ARBA00022691"/>
    </source>
</evidence>
<dbReference type="GO" id="GO:0005829">
    <property type="term" value="C:cytosol"/>
    <property type="evidence" value="ECO:0007669"/>
    <property type="project" value="TreeGrafter"/>
</dbReference>
<evidence type="ECO:0000313" key="7">
    <source>
        <dbReference type="EMBL" id="BCD99927.1"/>
    </source>
</evidence>
<keyword evidence="4 6" id="KW-0808">Transferase</keyword>
<comment type="similarity">
    <text evidence="6">Belongs to the methyltransferase superfamily. RNA methyltransferase RsmG family.</text>
</comment>
<dbReference type="KEGG" id="marq:MARGE09_P4129"/>
<protein>
    <recommendedName>
        <fullName evidence="6">Ribosomal RNA small subunit methyltransferase G</fullName>
        <ecNumber evidence="6">2.1.1.170</ecNumber>
    </recommendedName>
    <alternativeName>
        <fullName evidence="6">16S rRNA 7-methylguanosine methyltransferase</fullName>
        <shortName evidence="6">16S rRNA m7G methyltransferase</shortName>
    </alternativeName>
</protein>
<dbReference type="InterPro" id="IPR003682">
    <property type="entry name" value="rRNA_ssu_MeTfrase_G"/>
</dbReference>
<dbReference type="Gene3D" id="3.40.50.150">
    <property type="entry name" value="Vaccinia Virus protein VP39"/>
    <property type="match status" value="1"/>
</dbReference>
<keyword evidence="5 6" id="KW-0949">S-adenosyl-L-methionine</keyword>
<name>A0AAN1WLY6_9GAMM</name>
<dbReference type="CDD" id="cd02440">
    <property type="entry name" value="AdoMet_MTases"/>
    <property type="match status" value="1"/>
</dbReference>
<feature type="binding site" evidence="6">
    <location>
        <begin position="133"/>
        <end position="134"/>
    </location>
    <ligand>
        <name>S-adenosyl-L-methionine</name>
        <dbReference type="ChEBI" id="CHEBI:59789"/>
    </ligand>
</feature>
<proteinExistence type="inferred from homology"/>
<dbReference type="GO" id="GO:0070043">
    <property type="term" value="F:rRNA (guanine-N7-)-methyltransferase activity"/>
    <property type="evidence" value="ECO:0007669"/>
    <property type="project" value="UniProtKB-UniRule"/>
</dbReference>
<dbReference type="RefSeq" id="WP_236985227.1">
    <property type="nucleotide sequence ID" value="NZ_AP023086.1"/>
</dbReference>
<evidence type="ECO:0000256" key="2">
    <source>
        <dbReference type="ARBA" id="ARBA00022552"/>
    </source>
</evidence>
<dbReference type="PIRSF" id="PIRSF003078">
    <property type="entry name" value="GidB"/>
    <property type="match status" value="1"/>
</dbReference>
<keyword evidence="2 6" id="KW-0698">rRNA processing</keyword>
<feature type="binding site" evidence="6">
    <location>
        <position position="148"/>
    </location>
    <ligand>
        <name>S-adenosyl-L-methionine</name>
        <dbReference type="ChEBI" id="CHEBI:59789"/>
    </ligand>
</feature>
<reference evidence="7 8" key="1">
    <citation type="journal article" date="2022" name="IScience">
        <title>An ultrasensitive nanofiber-based assay for enzymatic hydrolysis and deep-sea microbial degradation of cellulose.</title>
        <authorList>
            <person name="Tsudome M."/>
            <person name="Tachioka M."/>
            <person name="Miyazaki M."/>
            <person name="Uchimura K."/>
            <person name="Tsuda M."/>
            <person name="Takaki Y."/>
            <person name="Deguchi S."/>
        </authorList>
    </citation>
    <scope>NUCLEOTIDE SEQUENCE [LARGE SCALE GENOMIC DNA]</scope>
    <source>
        <strain evidence="7 8">GE09</strain>
    </source>
</reference>
<dbReference type="Pfam" id="PF02527">
    <property type="entry name" value="GidB"/>
    <property type="match status" value="1"/>
</dbReference>
<comment type="subcellular location">
    <subcellularLocation>
        <location evidence="6">Cytoplasm</location>
    </subcellularLocation>
</comment>